<dbReference type="SUPFAM" id="SSF53178">
    <property type="entry name" value="Peptidyl-tRNA hydrolase-like"/>
    <property type="match status" value="1"/>
</dbReference>
<dbReference type="NCBIfam" id="TIGR00447">
    <property type="entry name" value="pth"/>
    <property type="match status" value="1"/>
</dbReference>
<dbReference type="GO" id="GO:0004045">
    <property type="term" value="F:peptidyl-tRNA hydrolase activity"/>
    <property type="evidence" value="ECO:0007669"/>
    <property type="project" value="UniProtKB-UniRule"/>
</dbReference>
<dbReference type="AlphaFoldDB" id="F9U5T4"/>
<keyword evidence="11" id="KW-1185">Reference proteome</keyword>
<dbReference type="STRING" id="768671.ThimaDRAFT_0285"/>
<comment type="similarity">
    <text evidence="5 7 9">Belongs to the PTH family.</text>
</comment>
<gene>
    <name evidence="7" type="primary">pth</name>
    <name evidence="10" type="ORF">ThimaDRAFT_0285</name>
</gene>
<evidence type="ECO:0000256" key="9">
    <source>
        <dbReference type="RuleBase" id="RU004320"/>
    </source>
</evidence>
<dbReference type="Gene3D" id="3.40.50.1470">
    <property type="entry name" value="Peptidyl-tRNA hydrolase"/>
    <property type="match status" value="1"/>
</dbReference>
<evidence type="ECO:0000313" key="11">
    <source>
        <dbReference type="Proteomes" id="UP000005459"/>
    </source>
</evidence>
<dbReference type="OrthoDB" id="9800507at2"/>
<comment type="subcellular location">
    <subcellularLocation>
        <location evidence="7">Cytoplasm</location>
    </subcellularLocation>
</comment>
<dbReference type="EMBL" id="AFWV01000001">
    <property type="protein sequence ID" value="EGV20507.1"/>
    <property type="molecule type" value="Genomic_DNA"/>
</dbReference>
<dbReference type="GO" id="GO:0000049">
    <property type="term" value="F:tRNA binding"/>
    <property type="evidence" value="ECO:0007669"/>
    <property type="project" value="UniProtKB-UniRule"/>
</dbReference>
<keyword evidence="4 7" id="KW-0694">RNA-binding</keyword>
<comment type="function">
    <text evidence="7">Hydrolyzes ribosome-free peptidyl-tRNAs (with 1 or more amino acids incorporated), which drop off the ribosome during protein synthesis, or as a result of ribosome stalling.</text>
</comment>
<reference evidence="10 11" key="1">
    <citation type="submission" date="2011-06" db="EMBL/GenBank/DDBJ databases">
        <title>The draft genome of Thiocapsa marina 5811.</title>
        <authorList>
            <consortium name="US DOE Joint Genome Institute (JGI-PGF)"/>
            <person name="Lucas S."/>
            <person name="Han J."/>
            <person name="Cheng J.-F."/>
            <person name="Goodwin L."/>
            <person name="Pitluck S."/>
            <person name="Peters L."/>
            <person name="Land M.L."/>
            <person name="Hauser L."/>
            <person name="Vogl K."/>
            <person name="Liu Z."/>
            <person name="Imhoff J."/>
            <person name="Thiel V."/>
            <person name="Frigaard N.-U."/>
            <person name="Bryant D."/>
            <person name="Woyke T.J."/>
        </authorList>
    </citation>
    <scope>NUCLEOTIDE SEQUENCE [LARGE SCALE GENOMIC DNA]</scope>
    <source>
        <strain evidence="10 11">5811</strain>
    </source>
</reference>
<evidence type="ECO:0000256" key="8">
    <source>
        <dbReference type="RuleBase" id="RU000673"/>
    </source>
</evidence>
<accession>F9U5T4</accession>
<dbReference type="PROSITE" id="PS01195">
    <property type="entry name" value="PEPT_TRNA_HYDROL_1"/>
    <property type="match status" value="1"/>
</dbReference>
<dbReference type="HAMAP" id="MF_00083">
    <property type="entry name" value="Pept_tRNA_hydro_bact"/>
    <property type="match status" value="1"/>
</dbReference>
<sequence>MSEPAGIRLIVGLGNPGDQYEATRHNVGFWLVDRIAADFRETFRAEPKFQGQLCRVGVAGSDLRLLKPMTYMNHSGRSVVAVARYFDIPPEQILVAYDELDLPAGRVKLKRGGGHAGHNGMRDTITALGSADFWRLRIGISHPGHKAQVVGYVLGRPSKDESEAINSVLDDAERSLPELIAGHFHLAMNRLHSAP</sequence>
<dbReference type="GO" id="GO:0072344">
    <property type="term" value="P:rescue of stalled ribosome"/>
    <property type="evidence" value="ECO:0007669"/>
    <property type="project" value="UniProtKB-UniRule"/>
</dbReference>
<dbReference type="PANTHER" id="PTHR17224">
    <property type="entry name" value="PEPTIDYL-TRNA HYDROLASE"/>
    <property type="match status" value="1"/>
</dbReference>
<dbReference type="FunFam" id="3.40.50.1470:FF:000001">
    <property type="entry name" value="Peptidyl-tRNA hydrolase"/>
    <property type="match status" value="1"/>
</dbReference>
<comment type="catalytic activity">
    <reaction evidence="7 8">
        <text>an N-acyl-L-alpha-aminoacyl-tRNA + H2O = an N-acyl-L-amino acid + a tRNA + H(+)</text>
        <dbReference type="Rhea" id="RHEA:54448"/>
        <dbReference type="Rhea" id="RHEA-COMP:10123"/>
        <dbReference type="Rhea" id="RHEA-COMP:13883"/>
        <dbReference type="ChEBI" id="CHEBI:15377"/>
        <dbReference type="ChEBI" id="CHEBI:15378"/>
        <dbReference type="ChEBI" id="CHEBI:59874"/>
        <dbReference type="ChEBI" id="CHEBI:78442"/>
        <dbReference type="ChEBI" id="CHEBI:138191"/>
        <dbReference type="EC" id="3.1.1.29"/>
    </reaction>
</comment>
<evidence type="ECO:0000256" key="5">
    <source>
        <dbReference type="ARBA" id="ARBA00038063"/>
    </source>
</evidence>
<evidence type="ECO:0000256" key="2">
    <source>
        <dbReference type="ARBA" id="ARBA00022555"/>
    </source>
</evidence>
<dbReference type="PROSITE" id="PS01196">
    <property type="entry name" value="PEPT_TRNA_HYDROL_2"/>
    <property type="match status" value="1"/>
</dbReference>
<dbReference type="Pfam" id="PF01195">
    <property type="entry name" value="Pept_tRNA_hydro"/>
    <property type="match status" value="1"/>
</dbReference>
<feature type="binding site" evidence="7">
    <location>
        <position position="119"/>
    </location>
    <ligand>
        <name>tRNA</name>
        <dbReference type="ChEBI" id="CHEBI:17843"/>
    </ligand>
</feature>
<dbReference type="InterPro" id="IPR018171">
    <property type="entry name" value="Pept_tRNA_hydro_CS"/>
</dbReference>
<dbReference type="GO" id="GO:0006515">
    <property type="term" value="P:protein quality control for misfolded or incompletely synthesized proteins"/>
    <property type="evidence" value="ECO:0007669"/>
    <property type="project" value="UniProtKB-UniRule"/>
</dbReference>
<dbReference type="PATRIC" id="fig|768671.3.peg.320"/>
<evidence type="ECO:0000256" key="3">
    <source>
        <dbReference type="ARBA" id="ARBA00022801"/>
    </source>
</evidence>
<dbReference type="RefSeq" id="WP_007191163.1">
    <property type="nucleotide sequence ID" value="NZ_AFWV01000001.1"/>
</dbReference>
<feature type="site" description="Discriminates between blocked and unblocked aminoacyl-tRNA" evidence="7">
    <location>
        <position position="15"/>
    </location>
</feature>
<feature type="site" description="Stabilizes the basic form of H active site to accept a proton" evidence="7">
    <location>
        <position position="98"/>
    </location>
</feature>
<dbReference type="eggNOG" id="COG0193">
    <property type="taxonomic scope" value="Bacteria"/>
</dbReference>
<comment type="function">
    <text evidence="7">Catalyzes the release of premature peptidyl moieties from peptidyl-tRNA molecules trapped in stalled 50S ribosomal subunits, and thus maintains levels of free tRNAs and 50S ribosomes.</text>
</comment>
<dbReference type="CDD" id="cd00462">
    <property type="entry name" value="PTH"/>
    <property type="match status" value="1"/>
</dbReference>
<evidence type="ECO:0000313" key="10">
    <source>
        <dbReference type="EMBL" id="EGV20507.1"/>
    </source>
</evidence>
<evidence type="ECO:0000256" key="4">
    <source>
        <dbReference type="ARBA" id="ARBA00022884"/>
    </source>
</evidence>
<name>F9U5T4_9GAMM</name>
<keyword evidence="3 7" id="KW-0378">Hydrolase</keyword>
<feature type="binding site" evidence="7">
    <location>
        <position position="71"/>
    </location>
    <ligand>
        <name>tRNA</name>
        <dbReference type="ChEBI" id="CHEBI:17843"/>
    </ligand>
</feature>
<keyword evidence="7" id="KW-0963">Cytoplasm</keyword>
<feature type="binding site" evidence="7">
    <location>
        <position position="20"/>
    </location>
    <ligand>
        <name>tRNA</name>
        <dbReference type="ChEBI" id="CHEBI:17843"/>
    </ligand>
</feature>
<dbReference type="EC" id="3.1.1.29" evidence="1 7"/>
<evidence type="ECO:0000256" key="7">
    <source>
        <dbReference type="HAMAP-Rule" id="MF_00083"/>
    </source>
</evidence>
<keyword evidence="2 7" id="KW-0820">tRNA-binding</keyword>
<dbReference type="PANTHER" id="PTHR17224:SF1">
    <property type="entry name" value="PEPTIDYL-TRNA HYDROLASE"/>
    <property type="match status" value="1"/>
</dbReference>
<evidence type="ECO:0000256" key="1">
    <source>
        <dbReference type="ARBA" id="ARBA00013260"/>
    </source>
</evidence>
<evidence type="ECO:0000256" key="6">
    <source>
        <dbReference type="ARBA" id="ARBA00050038"/>
    </source>
</evidence>
<proteinExistence type="inferred from homology"/>
<dbReference type="GO" id="GO:0005737">
    <property type="term" value="C:cytoplasm"/>
    <property type="evidence" value="ECO:0007669"/>
    <property type="project" value="UniProtKB-SubCell"/>
</dbReference>
<dbReference type="InterPro" id="IPR036416">
    <property type="entry name" value="Pept_tRNA_hydro_sf"/>
</dbReference>
<dbReference type="InterPro" id="IPR001328">
    <property type="entry name" value="Pept_tRNA_hydro"/>
</dbReference>
<feature type="binding site" evidence="7">
    <location>
        <position position="73"/>
    </location>
    <ligand>
        <name>tRNA</name>
        <dbReference type="ChEBI" id="CHEBI:17843"/>
    </ligand>
</feature>
<feature type="active site" description="Proton acceptor" evidence="7">
    <location>
        <position position="25"/>
    </location>
</feature>
<organism evidence="10 11">
    <name type="scientific">Thiocapsa marina 5811</name>
    <dbReference type="NCBI Taxonomy" id="768671"/>
    <lineage>
        <taxon>Bacteria</taxon>
        <taxon>Pseudomonadati</taxon>
        <taxon>Pseudomonadota</taxon>
        <taxon>Gammaproteobacteria</taxon>
        <taxon>Chromatiales</taxon>
        <taxon>Chromatiaceae</taxon>
        <taxon>Thiocapsa</taxon>
    </lineage>
</organism>
<comment type="subunit">
    <text evidence="7">Monomer.</text>
</comment>
<dbReference type="Proteomes" id="UP000005459">
    <property type="component" value="Unassembled WGS sequence"/>
</dbReference>
<protein>
    <recommendedName>
        <fullName evidence="6 7">Peptidyl-tRNA hydrolase</fullName>
        <shortName evidence="7">Pth</shortName>
        <ecNumber evidence="1 7">3.1.1.29</ecNumber>
    </recommendedName>
</protein>